<reference evidence="6" key="1">
    <citation type="submission" date="2021-06" db="EMBL/GenBank/DDBJ databases">
        <title>Sequencing of actinobacteria type strains.</title>
        <authorList>
            <person name="Nguyen G.-S."/>
            <person name="Wentzel A."/>
        </authorList>
    </citation>
    <scope>NUCLEOTIDE SEQUENCE</scope>
    <source>
        <strain evidence="6">P38-E01</strain>
    </source>
</reference>
<sequence>MKISFLIYNLYGIGGTIRSTVNLSAALAAAGHTVEIASVYRTAAEPALALGPGVTVRPLIEWRRGEPGCARRTLAAQRPSSMWQDSGVAFGPLAPSRLTDERVESHLRRTDADVVIATRPLLNGYLARYGEPRYLRVGQEHLTLEMHNEQQRADQNRALAELDAFVTVSEADAAHYRAALPDTATRITCIPNAVPRPRVHRVTGNTRTVVAAGRLAKVKRYDRLIDAFAKVAPDYPDWSLRIYGRGKQAGALRRQIDRLGLYDRVRLMGAVSPIETEWAKGELAAVSSDNEAFGMTIVEAMHCGLPVVATDCPYGPGEIISSGADGLLVPLSGGADALADALWILMGSQERREVMSARARQKAARYVPELVGRRYLDLFEELGAPRAAVPQQSADGGGAVRRVREAFRRGLPAAVPRARRAPREERTPVVDCVVAPDGSPVFGLDTDRLPSGHWDLLLHRRKDSGHEEVRLPLPPRSEAREGRLDVVLDRGGHRLAEGRWDLYLAPAKRPGRAEKQGRRLRIEAGVVEQGELLALPLRSDAEGVSHWIPYGTVEGNLTLRTWLRPAHAEVDRVHLAAGGAGVGPADGTTGGWVAEASGGSVGGTGSETLTVVLRLYGAACDAARPRVRAVPRDSDASAVDCPTEWLSGSAHPGGELVFTLPLRALLAEWDGERTLWDLEFTAEPGAEPVLVSRVLGDAADRKETDVIPPARIRDTRFPARIRPYYTLRNELALVVRTLDVAAPAGPSARTTGESGHPTAA</sequence>
<proteinExistence type="predicted"/>
<evidence type="ECO:0000256" key="2">
    <source>
        <dbReference type="ARBA" id="ARBA00022676"/>
    </source>
</evidence>
<dbReference type="EMBL" id="JAELVF020000001">
    <property type="protein sequence ID" value="MBU7596556.1"/>
    <property type="molecule type" value="Genomic_DNA"/>
</dbReference>
<keyword evidence="3" id="KW-0808">Transferase</keyword>
<dbReference type="Gene3D" id="3.40.50.2000">
    <property type="entry name" value="Glycogen Phosphorylase B"/>
    <property type="match status" value="2"/>
</dbReference>
<dbReference type="Proteomes" id="UP000694501">
    <property type="component" value="Unassembled WGS sequence"/>
</dbReference>
<dbReference type="InterPro" id="IPR001296">
    <property type="entry name" value="Glyco_trans_1"/>
</dbReference>
<dbReference type="InterPro" id="IPR028098">
    <property type="entry name" value="Glyco_trans_4-like_N"/>
</dbReference>
<dbReference type="SUPFAM" id="SSF53756">
    <property type="entry name" value="UDP-Glycosyltransferase/glycogen phosphorylase"/>
    <property type="match status" value="1"/>
</dbReference>
<dbReference type="CDD" id="cd03820">
    <property type="entry name" value="GT4_AmsD-like"/>
    <property type="match status" value="1"/>
</dbReference>
<dbReference type="Pfam" id="PF13439">
    <property type="entry name" value="Glyco_transf_4"/>
    <property type="match status" value="1"/>
</dbReference>
<name>A0A949N6L5_9ACTN</name>
<dbReference type="GO" id="GO:0016757">
    <property type="term" value="F:glycosyltransferase activity"/>
    <property type="evidence" value="ECO:0007669"/>
    <property type="project" value="UniProtKB-KW"/>
</dbReference>
<feature type="domain" description="Glycosyl transferase family 1" evidence="4">
    <location>
        <begin position="202"/>
        <end position="361"/>
    </location>
</feature>
<dbReference type="RefSeq" id="WP_211039428.1">
    <property type="nucleotide sequence ID" value="NZ_JAELVF020000001.1"/>
</dbReference>
<dbReference type="PANTHER" id="PTHR12526:SF627">
    <property type="entry name" value="D-RHAMNOSYLTRANSFERASE WBPZ"/>
    <property type="match status" value="1"/>
</dbReference>
<organism evidence="6 7">
    <name type="scientific">Streptomyces tardus</name>
    <dbReference type="NCBI Taxonomy" id="2780544"/>
    <lineage>
        <taxon>Bacteria</taxon>
        <taxon>Bacillati</taxon>
        <taxon>Actinomycetota</taxon>
        <taxon>Actinomycetes</taxon>
        <taxon>Kitasatosporales</taxon>
        <taxon>Streptomycetaceae</taxon>
        <taxon>Streptomyces</taxon>
    </lineage>
</organism>
<evidence type="ECO:0000259" key="5">
    <source>
        <dbReference type="Pfam" id="PF13439"/>
    </source>
</evidence>
<dbReference type="PANTHER" id="PTHR12526">
    <property type="entry name" value="GLYCOSYLTRANSFERASE"/>
    <property type="match status" value="1"/>
</dbReference>
<dbReference type="Pfam" id="PF00534">
    <property type="entry name" value="Glycos_transf_1"/>
    <property type="match status" value="1"/>
</dbReference>
<evidence type="ECO:0000313" key="6">
    <source>
        <dbReference type="EMBL" id="MBU7596556.1"/>
    </source>
</evidence>
<accession>A0A949N6L5</accession>
<dbReference type="AlphaFoldDB" id="A0A949N6L5"/>
<comment type="caution">
    <text evidence="6">The sequence shown here is derived from an EMBL/GenBank/DDBJ whole genome shotgun (WGS) entry which is preliminary data.</text>
</comment>
<keyword evidence="7" id="KW-1185">Reference proteome</keyword>
<evidence type="ECO:0000256" key="3">
    <source>
        <dbReference type="ARBA" id="ARBA00022679"/>
    </source>
</evidence>
<evidence type="ECO:0000313" key="7">
    <source>
        <dbReference type="Proteomes" id="UP000694501"/>
    </source>
</evidence>
<evidence type="ECO:0000256" key="1">
    <source>
        <dbReference type="ARBA" id="ARBA00021292"/>
    </source>
</evidence>
<keyword evidence="2" id="KW-0328">Glycosyltransferase</keyword>
<gene>
    <name evidence="6" type="ORF">JGS22_002600</name>
</gene>
<protein>
    <recommendedName>
        <fullName evidence="1">D-inositol 3-phosphate glycosyltransferase</fullName>
    </recommendedName>
</protein>
<evidence type="ECO:0000259" key="4">
    <source>
        <dbReference type="Pfam" id="PF00534"/>
    </source>
</evidence>
<feature type="domain" description="Glycosyltransferase subfamily 4-like N-terminal" evidence="5">
    <location>
        <begin position="13"/>
        <end position="194"/>
    </location>
</feature>